<evidence type="ECO:0000256" key="4">
    <source>
        <dbReference type="ARBA" id="ARBA00022449"/>
    </source>
</evidence>
<keyword evidence="5 11" id="KW-0812">Transmembrane</keyword>
<organism evidence="13">
    <name type="scientific">Loigolactobacillus rennini</name>
    <dbReference type="NCBI Taxonomy" id="238013"/>
    <lineage>
        <taxon>Bacteria</taxon>
        <taxon>Bacillati</taxon>
        <taxon>Bacillota</taxon>
        <taxon>Bacilli</taxon>
        <taxon>Lactobacillales</taxon>
        <taxon>Lactobacillaceae</taxon>
        <taxon>Loigolactobacillus</taxon>
    </lineage>
</organism>
<dbReference type="PANTHER" id="PTHR43562">
    <property type="entry name" value="NAPA-TYPE SODIUM/HYDROGEN ANTIPORTER"/>
    <property type="match status" value="1"/>
</dbReference>
<name>A0A1K2I8J3_9LACO</name>
<dbReference type="GO" id="GO:0008324">
    <property type="term" value="F:monoatomic cation transmembrane transporter activity"/>
    <property type="evidence" value="ECO:0007669"/>
    <property type="project" value="InterPro"/>
</dbReference>
<dbReference type="GO" id="GO:1902600">
    <property type="term" value="P:proton transmembrane transport"/>
    <property type="evidence" value="ECO:0007669"/>
    <property type="project" value="InterPro"/>
</dbReference>
<feature type="transmembrane region" description="Helical" evidence="11">
    <location>
        <begin position="217"/>
        <end position="246"/>
    </location>
</feature>
<keyword evidence="9 11" id="KW-0472">Membrane</keyword>
<dbReference type="AlphaFoldDB" id="A0A1K2I8J3"/>
<evidence type="ECO:0000256" key="7">
    <source>
        <dbReference type="ARBA" id="ARBA00023053"/>
    </source>
</evidence>
<evidence type="ECO:0000313" key="13">
    <source>
        <dbReference type="EMBL" id="SFZ88695.1"/>
    </source>
</evidence>
<keyword evidence="10" id="KW-0739">Sodium transport</keyword>
<dbReference type="InterPro" id="IPR004771">
    <property type="entry name" value="K/H_exchanger"/>
</dbReference>
<feature type="transmembrane region" description="Helical" evidence="11">
    <location>
        <begin position="355"/>
        <end position="374"/>
    </location>
</feature>
<evidence type="ECO:0000256" key="9">
    <source>
        <dbReference type="ARBA" id="ARBA00023136"/>
    </source>
</evidence>
<evidence type="ECO:0000256" key="6">
    <source>
        <dbReference type="ARBA" id="ARBA00022989"/>
    </source>
</evidence>
<feature type="transmembrane region" description="Helical" evidence="11">
    <location>
        <begin position="85"/>
        <end position="106"/>
    </location>
</feature>
<sequence>MAFLGILCLILVTTLLAGHFSRKLGIPAVIGQLLVGIVLGPAMLNWLQPGTFMHDFSEIGVILLMFMAGLESDIGLLKRYLRPGVLVAVVGVIFPMTLVTLASFLFDFTPLLAIFMGVIFTATSVSISVEVLRELKLLDSKEGTTILAAAVVDDVLSVVILSILVSVTGEATGGHTPSLAVSFIEQILYFVGIYFVVKWIAPFLMRLSERFLLGASVTIVSLVICLGMAYLADFIGLSAVVGSFFAGIAVGQTPYRAEVDHNVEPIGYAVFIPVFFVSIGLEMSFKGIGDALWFIVLMTVLAVLTKLVGGGIGAEMAGFDFNSSYTVGAGMVSRGEMALIIAQIGYQAKLIHPEYYSAIIIVIVLTTLLAPFLLKHAAARQLKQRQAEQTIK</sequence>
<evidence type="ECO:0000256" key="11">
    <source>
        <dbReference type="SAM" id="Phobius"/>
    </source>
</evidence>
<keyword evidence="8" id="KW-0406">Ion transport</keyword>
<dbReference type="InterPro" id="IPR006153">
    <property type="entry name" value="Cation/H_exchanger_TM"/>
</dbReference>
<evidence type="ECO:0000256" key="1">
    <source>
        <dbReference type="ARBA" id="ARBA00004141"/>
    </source>
</evidence>
<dbReference type="GO" id="GO:0016020">
    <property type="term" value="C:membrane"/>
    <property type="evidence" value="ECO:0007669"/>
    <property type="project" value="UniProtKB-SubCell"/>
</dbReference>
<dbReference type="Pfam" id="PF00999">
    <property type="entry name" value="Na_H_Exchanger"/>
    <property type="match status" value="1"/>
</dbReference>
<dbReference type="InterPro" id="IPR038770">
    <property type="entry name" value="Na+/solute_symporter_sf"/>
</dbReference>
<comment type="subcellular location">
    <subcellularLocation>
        <location evidence="1">Membrane</location>
        <topology evidence="1">Multi-pass membrane protein</topology>
    </subcellularLocation>
</comment>
<evidence type="ECO:0000256" key="8">
    <source>
        <dbReference type="ARBA" id="ARBA00023065"/>
    </source>
</evidence>
<keyword evidence="3" id="KW-0813">Transport</keyword>
<evidence type="ECO:0000256" key="5">
    <source>
        <dbReference type="ARBA" id="ARBA00022692"/>
    </source>
</evidence>
<keyword evidence="4" id="KW-0050">Antiport</keyword>
<evidence type="ECO:0000256" key="10">
    <source>
        <dbReference type="ARBA" id="ARBA00023201"/>
    </source>
</evidence>
<keyword evidence="6 11" id="KW-1133">Transmembrane helix</keyword>
<evidence type="ECO:0000256" key="2">
    <source>
        <dbReference type="ARBA" id="ARBA00005551"/>
    </source>
</evidence>
<evidence type="ECO:0000259" key="12">
    <source>
        <dbReference type="Pfam" id="PF00999"/>
    </source>
</evidence>
<dbReference type="GO" id="GO:0006814">
    <property type="term" value="P:sodium ion transport"/>
    <property type="evidence" value="ECO:0007669"/>
    <property type="project" value="UniProtKB-KW"/>
</dbReference>
<comment type="similarity">
    <text evidence="2">Belongs to the monovalent cation:proton antiporter 2 (CPA2) transporter (TC 2.A.37) family.</text>
</comment>
<dbReference type="PANTHER" id="PTHR43562:SF3">
    <property type="entry name" value="SODIUM ION_PROTON EXCHANGER (EUROFUNG)"/>
    <property type="match status" value="1"/>
</dbReference>
<keyword evidence="7" id="KW-0915">Sodium</keyword>
<dbReference type="NCBIfam" id="TIGR00932">
    <property type="entry name" value="2a37"/>
    <property type="match status" value="1"/>
</dbReference>
<evidence type="ECO:0000256" key="3">
    <source>
        <dbReference type="ARBA" id="ARBA00022448"/>
    </source>
</evidence>
<gene>
    <name evidence="13" type="ORF">LREN565_1808</name>
</gene>
<dbReference type="GO" id="GO:0015297">
    <property type="term" value="F:antiporter activity"/>
    <property type="evidence" value="ECO:0007669"/>
    <property type="project" value="UniProtKB-KW"/>
</dbReference>
<feature type="transmembrane region" description="Helical" evidence="11">
    <location>
        <begin position="266"/>
        <end position="285"/>
    </location>
</feature>
<dbReference type="Gene3D" id="1.20.1530.20">
    <property type="match status" value="1"/>
</dbReference>
<proteinExistence type="inferred from homology"/>
<accession>A0A1K2I8J3</accession>
<feature type="transmembrane region" description="Helical" evidence="11">
    <location>
        <begin position="112"/>
        <end position="132"/>
    </location>
</feature>
<feature type="transmembrane region" description="Helical" evidence="11">
    <location>
        <begin position="27"/>
        <end position="47"/>
    </location>
</feature>
<feature type="transmembrane region" description="Helical" evidence="11">
    <location>
        <begin position="187"/>
        <end position="205"/>
    </location>
</feature>
<feature type="domain" description="Cation/H+ exchanger transmembrane" evidence="12">
    <location>
        <begin position="12"/>
        <end position="375"/>
    </location>
</feature>
<protein>
    <submittedName>
        <fullName evidence="13">Na(+)/H(+) antiporter</fullName>
    </submittedName>
</protein>
<feature type="transmembrane region" description="Helical" evidence="11">
    <location>
        <begin position="292"/>
        <end position="314"/>
    </location>
</feature>
<dbReference type="EMBL" id="LT634362">
    <property type="protein sequence ID" value="SFZ88695.1"/>
    <property type="molecule type" value="Genomic_DNA"/>
</dbReference>
<reference evidence="13" key="1">
    <citation type="submission" date="2016-11" db="EMBL/GenBank/DDBJ databases">
        <authorList>
            <person name="Jaros S."/>
            <person name="Januszkiewicz K."/>
            <person name="Wedrychowicz H."/>
        </authorList>
    </citation>
    <scope>NUCLEOTIDE SEQUENCE</scope>
    <source>
        <strain evidence="13">ACA-DC 565</strain>
    </source>
</reference>
<feature type="transmembrane region" description="Helical" evidence="11">
    <location>
        <begin position="144"/>
        <end position="167"/>
    </location>
</feature>